<reference evidence="2 3" key="1">
    <citation type="journal article" date="2023" name="Sci. Data">
        <title>Genome assembly of the Korean intertidal mud-creeper Batillaria attramentaria.</title>
        <authorList>
            <person name="Patra A.K."/>
            <person name="Ho P.T."/>
            <person name="Jun S."/>
            <person name="Lee S.J."/>
            <person name="Kim Y."/>
            <person name="Won Y.J."/>
        </authorList>
    </citation>
    <scope>NUCLEOTIDE SEQUENCE [LARGE SCALE GENOMIC DNA]</scope>
    <source>
        <strain evidence="2">Wonlab-2016</strain>
    </source>
</reference>
<comment type="caution">
    <text evidence="2">The sequence shown here is derived from an EMBL/GenBank/DDBJ whole genome shotgun (WGS) entry which is preliminary data.</text>
</comment>
<gene>
    <name evidence="2" type="ORF">BaRGS_00019013</name>
</gene>
<feature type="region of interest" description="Disordered" evidence="1">
    <location>
        <begin position="42"/>
        <end position="67"/>
    </location>
</feature>
<name>A0ABD0KRZ1_9CAEN</name>
<evidence type="ECO:0000313" key="3">
    <source>
        <dbReference type="Proteomes" id="UP001519460"/>
    </source>
</evidence>
<dbReference type="Proteomes" id="UP001519460">
    <property type="component" value="Unassembled WGS sequence"/>
</dbReference>
<proteinExistence type="predicted"/>
<organism evidence="2 3">
    <name type="scientific">Batillaria attramentaria</name>
    <dbReference type="NCBI Taxonomy" id="370345"/>
    <lineage>
        <taxon>Eukaryota</taxon>
        <taxon>Metazoa</taxon>
        <taxon>Spiralia</taxon>
        <taxon>Lophotrochozoa</taxon>
        <taxon>Mollusca</taxon>
        <taxon>Gastropoda</taxon>
        <taxon>Caenogastropoda</taxon>
        <taxon>Sorbeoconcha</taxon>
        <taxon>Cerithioidea</taxon>
        <taxon>Batillariidae</taxon>
        <taxon>Batillaria</taxon>
    </lineage>
</organism>
<dbReference type="AlphaFoldDB" id="A0ABD0KRZ1"/>
<dbReference type="EMBL" id="JACVVK020000135">
    <property type="protein sequence ID" value="KAK7489618.1"/>
    <property type="molecule type" value="Genomic_DNA"/>
</dbReference>
<protein>
    <submittedName>
        <fullName evidence="2">Uncharacterized protein</fullName>
    </submittedName>
</protein>
<accession>A0ABD0KRZ1</accession>
<evidence type="ECO:0000256" key="1">
    <source>
        <dbReference type="SAM" id="MobiDB-lite"/>
    </source>
</evidence>
<evidence type="ECO:0000313" key="2">
    <source>
        <dbReference type="EMBL" id="KAK7489618.1"/>
    </source>
</evidence>
<sequence>MWSHLRRQFRNDVPNWHAPGKRPRLGWNLHNVLQSGLPSVSAIPQGGVLRTPGGSHRDYRNSHGGPP</sequence>
<keyword evidence="3" id="KW-1185">Reference proteome</keyword>